<protein>
    <submittedName>
        <fullName evidence="3">Protein kinase domain-containing protein</fullName>
    </submittedName>
</protein>
<evidence type="ECO:0000313" key="1">
    <source>
        <dbReference type="EMBL" id="VDN01760.1"/>
    </source>
</evidence>
<dbReference type="PANTHER" id="PTHR21435:SF1">
    <property type="entry name" value="MITOCHONDRIAL IMPORT INNER MEMBRANE TRANSLOCASE SUBUNIT TIM29"/>
    <property type="match status" value="1"/>
</dbReference>
<dbReference type="STRING" id="103827.A0A0N5CWB2"/>
<dbReference type="AlphaFoldDB" id="A0A0N5CWB2"/>
<dbReference type="OMA" id="FYAYKTN"/>
<name>A0A0N5CWB2_THECL</name>
<proteinExistence type="predicted"/>
<evidence type="ECO:0000313" key="3">
    <source>
        <dbReference type="WBParaSite" id="TCLT_0000462901-mRNA-1"/>
    </source>
</evidence>
<dbReference type="EMBL" id="UYYF01004296">
    <property type="protein sequence ID" value="VDN01760.1"/>
    <property type="molecule type" value="Genomic_DNA"/>
</dbReference>
<dbReference type="Proteomes" id="UP000276776">
    <property type="component" value="Unassembled WGS sequence"/>
</dbReference>
<dbReference type="PANTHER" id="PTHR21435">
    <property type="entry name" value="MITOCHONDRIAL IMPORT INNER MEMBRANE TRANSLOCASE SUBUNIT TIM29"/>
    <property type="match status" value="1"/>
</dbReference>
<keyword evidence="2" id="KW-1185">Reference proteome</keyword>
<dbReference type="GO" id="GO:0045039">
    <property type="term" value="P:protein insertion into mitochondrial inner membrane"/>
    <property type="evidence" value="ECO:0007669"/>
    <property type="project" value="TreeGrafter"/>
</dbReference>
<sequence>MAFLKRLSSNFITYWKTVCSDYMAVIGDLAEDAKKRPILMALKILPLSVAFYAYKTNQTESDMLNFLIEKRHELILLPNSMHNKRADDELALRTLYINQGRLKLFNCIFFSVLIKYPDNYELCLYRNQSSILRRWWWQRYDDIVDICVFGNWLLFRNSFKNYDINENNILFNYNVENVAT</sequence>
<accession>A0A0N5CWB2</accession>
<dbReference type="OrthoDB" id="5970620at2759"/>
<evidence type="ECO:0000313" key="2">
    <source>
        <dbReference type="Proteomes" id="UP000276776"/>
    </source>
</evidence>
<dbReference type="Pfam" id="PF10171">
    <property type="entry name" value="Tim29"/>
    <property type="match status" value="1"/>
</dbReference>
<gene>
    <name evidence="1" type="ORF">TCLT_LOCUS4618</name>
</gene>
<dbReference type="WBParaSite" id="TCLT_0000462901-mRNA-1">
    <property type="protein sequence ID" value="TCLT_0000462901-mRNA-1"/>
    <property type="gene ID" value="TCLT_0000462901"/>
</dbReference>
<dbReference type="InterPro" id="IPR019322">
    <property type="entry name" value="TIMM29"/>
</dbReference>
<dbReference type="GO" id="GO:0042721">
    <property type="term" value="C:TIM22 mitochondrial import inner membrane insertion complex"/>
    <property type="evidence" value="ECO:0007669"/>
    <property type="project" value="InterPro"/>
</dbReference>
<reference evidence="1 2" key="2">
    <citation type="submission" date="2018-11" db="EMBL/GenBank/DDBJ databases">
        <authorList>
            <consortium name="Pathogen Informatics"/>
        </authorList>
    </citation>
    <scope>NUCLEOTIDE SEQUENCE [LARGE SCALE GENOMIC DNA]</scope>
</reference>
<organism evidence="3">
    <name type="scientific">Thelazia callipaeda</name>
    <name type="common">Oriental eyeworm</name>
    <name type="synonym">Parasitic nematode</name>
    <dbReference type="NCBI Taxonomy" id="103827"/>
    <lineage>
        <taxon>Eukaryota</taxon>
        <taxon>Metazoa</taxon>
        <taxon>Ecdysozoa</taxon>
        <taxon>Nematoda</taxon>
        <taxon>Chromadorea</taxon>
        <taxon>Rhabditida</taxon>
        <taxon>Spirurina</taxon>
        <taxon>Spiruromorpha</taxon>
        <taxon>Thelazioidea</taxon>
        <taxon>Thelaziidae</taxon>
        <taxon>Thelazia</taxon>
    </lineage>
</organism>
<reference evidence="3" key="1">
    <citation type="submission" date="2017-02" db="UniProtKB">
        <authorList>
            <consortium name="WormBaseParasite"/>
        </authorList>
    </citation>
    <scope>IDENTIFICATION</scope>
</reference>